<feature type="transmembrane region" description="Helical" evidence="1">
    <location>
        <begin position="287"/>
        <end position="307"/>
    </location>
</feature>
<sequence>MTTELVDPSDASESVAARPDAVDAAPWWQRALTAAPDAILLPLLWLCLTVSATIIFRVFSPWLVIPVVVVASALTWRWRPRSYSGRFAWQSSLAALIGAVVWLVVNARFASQWLIVTRDPGFLTLEGVWLSKHTSPNLPAADAAALAAKIPGATVSGSAYFYSDGVLHVQGAKLVPGLVAIGGWFGGIHGVLVANLVIGAIALLLFYGLGRRMVGPIWSLAATASLAISMPFIGFTRTVYSEPVVVAVTFGGFTMLWLAYRARNRVQFALGGALIGAGGLARVDGAAITVGLVVGLALAAAGTTSTVRRRELRSAFLLAGGAAIVVTALGLYELHLDSPEYLAALRAQWHDLVKAVSAVFVLGVLVLLGPPWRWITVFLARHARVVGGVVLALVIVVGAALASRPLWYEGHHIVAGSAYSSSIKNMAQAQGLTVGPTQSFDENSLTWIAMYYSWVVVAAAVLGLGLALRHALVHREPALLFIATVIAAPSLLYLWNVSITPDQLWAMRRFLPMTLPGFVLLAAWFFHRAVLWLLARTRPVATVTAVATCLVAAGGFAFPAVSWTSSNLFTAVEYGGQLSQLNAMCKLADGRPVIVVGGFPTTVIPAIQTVCGDQVIALDKRLTTDELKNIAAVYGSSQPLLFISDPIGVPWAGGTAPAPYTSAQIQRWPSVLNERPTQPFFKQTTWRAGTIDADGKVVGIPAP</sequence>
<feature type="transmembrane region" description="Helical" evidence="1">
    <location>
        <begin position="62"/>
        <end position="78"/>
    </location>
</feature>
<feature type="transmembrane region" description="Helical" evidence="1">
    <location>
        <begin position="239"/>
        <end position="259"/>
    </location>
</feature>
<keyword evidence="3" id="KW-1185">Reference proteome</keyword>
<feature type="transmembrane region" description="Helical" evidence="1">
    <location>
        <begin position="541"/>
        <end position="563"/>
    </location>
</feature>
<feature type="transmembrane region" description="Helical" evidence="1">
    <location>
        <begin position="445"/>
        <end position="466"/>
    </location>
</feature>
<accession>A0ABP8AQT1</accession>
<reference evidence="3" key="1">
    <citation type="journal article" date="2019" name="Int. J. Syst. Evol. Microbiol.">
        <title>The Global Catalogue of Microorganisms (GCM) 10K type strain sequencing project: providing services to taxonomists for standard genome sequencing and annotation.</title>
        <authorList>
            <consortium name="The Broad Institute Genomics Platform"/>
            <consortium name="The Broad Institute Genome Sequencing Center for Infectious Disease"/>
            <person name="Wu L."/>
            <person name="Ma J."/>
        </authorList>
    </citation>
    <scope>NUCLEOTIDE SEQUENCE [LARGE SCALE GENOMIC DNA]</scope>
    <source>
        <strain evidence="3">JCM 17593</strain>
    </source>
</reference>
<feature type="transmembrane region" description="Helical" evidence="1">
    <location>
        <begin position="214"/>
        <end position="233"/>
    </location>
</feature>
<evidence type="ECO:0000313" key="2">
    <source>
        <dbReference type="EMBL" id="GAA4187897.1"/>
    </source>
</evidence>
<feature type="transmembrane region" description="Helical" evidence="1">
    <location>
        <begin position="352"/>
        <end position="370"/>
    </location>
</feature>
<name>A0ABP8AQT1_9MICO</name>
<comment type="caution">
    <text evidence="2">The sequence shown here is derived from an EMBL/GenBank/DDBJ whole genome shotgun (WGS) entry which is preliminary data.</text>
</comment>
<keyword evidence="1" id="KW-0812">Transmembrane</keyword>
<keyword evidence="1" id="KW-0472">Membrane</keyword>
<feature type="transmembrane region" description="Helical" evidence="1">
    <location>
        <begin position="314"/>
        <end position="332"/>
    </location>
</feature>
<feature type="transmembrane region" description="Helical" evidence="1">
    <location>
        <begin position="478"/>
        <end position="495"/>
    </location>
</feature>
<proteinExistence type="predicted"/>
<dbReference type="Proteomes" id="UP001500213">
    <property type="component" value="Unassembled WGS sequence"/>
</dbReference>
<evidence type="ECO:0000313" key="3">
    <source>
        <dbReference type="Proteomes" id="UP001500213"/>
    </source>
</evidence>
<feature type="transmembrane region" description="Helical" evidence="1">
    <location>
        <begin position="382"/>
        <end position="402"/>
    </location>
</feature>
<dbReference type="RefSeq" id="WP_344775144.1">
    <property type="nucleotide sequence ID" value="NZ_BAABBX010000010.1"/>
</dbReference>
<protein>
    <recommendedName>
        <fullName evidence="4">Glycosyltransferase RgtA/B/C/D-like domain-containing protein</fullName>
    </recommendedName>
</protein>
<feature type="transmembrane region" description="Helical" evidence="1">
    <location>
        <begin position="87"/>
        <end position="105"/>
    </location>
</feature>
<dbReference type="EMBL" id="BAABBX010000010">
    <property type="protein sequence ID" value="GAA4187897.1"/>
    <property type="molecule type" value="Genomic_DNA"/>
</dbReference>
<keyword evidence="1" id="KW-1133">Transmembrane helix</keyword>
<feature type="transmembrane region" description="Helical" evidence="1">
    <location>
        <begin position="515"/>
        <end position="534"/>
    </location>
</feature>
<organism evidence="2 3">
    <name type="scientific">Gryllotalpicola kribbensis</name>
    <dbReference type="NCBI Taxonomy" id="993084"/>
    <lineage>
        <taxon>Bacteria</taxon>
        <taxon>Bacillati</taxon>
        <taxon>Actinomycetota</taxon>
        <taxon>Actinomycetes</taxon>
        <taxon>Micrococcales</taxon>
        <taxon>Microbacteriaceae</taxon>
        <taxon>Gryllotalpicola</taxon>
    </lineage>
</organism>
<gene>
    <name evidence="2" type="ORF">GCM10022288_13480</name>
</gene>
<feature type="transmembrane region" description="Helical" evidence="1">
    <location>
        <begin position="184"/>
        <end position="207"/>
    </location>
</feature>
<evidence type="ECO:0008006" key="4">
    <source>
        <dbReference type="Google" id="ProtNLM"/>
    </source>
</evidence>
<evidence type="ECO:0000256" key="1">
    <source>
        <dbReference type="SAM" id="Phobius"/>
    </source>
</evidence>